<keyword evidence="2" id="KW-0472">Membrane</keyword>
<keyword evidence="2" id="KW-0812">Transmembrane</keyword>
<feature type="transmembrane region" description="Helical" evidence="2">
    <location>
        <begin position="142"/>
        <end position="162"/>
    </location>
</feature>
<organism evidence="3 4">
    <name type="scientific">Tenacibaculum caenipelagi</name>
    <dbReference type="NCBI Taxonomy" id="1325435"/>
    <lineage>
        <taxon>Bacteria</taxon>
        <taxon>Pseudomonadati</taxon>
        <taxon>Bacteroidota</taxon>
        <taxon>Flavobacteriia</taxon>
        <taxon>Flavobacteriales</taxon>
        <taxon>Flavobacteriaceae</taxon>
        <taxon>Tenacibaculum</taxon>
    </lineage>
</organism>
<evidence type="ECO:0000313" key="4">
    <source>
        <dbReference type="Proteomes" id="UP000295390"/>
    </source>
</evidence>
<keyword evidence="2" id="KW-1133">Transmembrane helix</keyword>
<dbReference type="EMBL" id="SNYH01000006">
    <property type="protein sequence ID" value="TDQ22756.1"/>
    <property type="molecule type" value="Genomic_DNA"/>
</dbReference>
<feature type="region of interest" description="Disordered" evidence="1">
    <location>
        <begin position="25"/>
        <end position="51"/>
    </location>
</feature>
<dbReference type="RefSeq" id="WP_133537729.1">
    <property type="nucleotide sequence ID" value="NZ_SNYH01000006.1"/>
</dbReference>
<keyword evidence="4" id="KW-1185">Reference proteome</keyword>
<comment type="caution">
    <text evidence="3">The sequence shown here is derived from an EMBL/GenBank/DDBJ whole genome shotgun (WGS) entry which is preliminary data.</text>
</comment>
<name>A0A4R6T9S0_9FLAO</name>
<dbReference type="Proteomes" id="UP000295390">
    <property type="component" value="Unassembled WGS sequence"/>
</dbReference>
<reference evidence="3 4" key="1">
    <citation type="submission" date="2019-03" db="EMBL/GenBank/DDBJ databases">
        <title>Genomic Encyclopedia of Type Strains, Phase III (KMG-III): the genomes of soil and plant-associated and newly described type strains.</title>
        <authorList>
            <person name="Whitman W."/>
        </authorList>
    </citation>
    <scope>NUCLEOTIDE SEQUENCE [LARGE SCALE GENOMIC DNA]</scope>
    <source>
        <strain evidence="3 4">CECT 8283</strain>
    </source>
</reference>
<feature type="compositionally biased region" description="Low complexity" evidence="1">
    <location>
        <begin position="26"/>
        <end position="48"/>
    </location>
</feature>
<accession>A0A4R6T9S0</accession>
<evidence type="ECO:0000256" key="1">
    <source>
        <dbReference type="SAM" id="MobiDB-lite"/>
    </source>
</evidence>
<evidence type="ECO:0000313" key="3">
    <source>
        <dbReference type="EMBL" id="TDQ22756.1"/>
    </source>
</evidence>
<evidence type="ECO:0000256" key="2">
    <source>
        <dbReference type="SAM" id="Phobius"/>
    </source>
</evidence>
<sequence>MTTTQMAMAGYFDNTTWQDMVSNPVSGSGSYSTSTSAPIQTTTTNTSGSSGGNFWGGTNFMGLLSTIGGTAAQIIAAGKGQQVIVKDSSGNSKDIAPQLMQKLEQQAQANQTSVDSLVQMMQMQMIQSQQEKLKPKKDNTELYVGVGVGVLVLFGFGVFLVTQNKKKK</sequence>
<protein>
    <submittedName>
        <fullName evidence="3">Uncharacterized protein</fullName>
    </submittedName>
</protein>
<gene>
    <name evidence="3" type="ORF">DFQ07_2774</name>
</gene>
<dbReference type="AlphaFoldDB" id="A0A4R6T9S0"/>
<proteinExistence type="predicted"/>